<evidence type="ECO:0000313" key="2">
    <source>
        <dbReference type="EMBL" id="TNN65842.1"/>
    </source>
</evidence>
<feature type="compositionally biased region" description="Basic and acidic residues" evidence="1">
    <location>
        <begin position="7"/>
        <end position="23"/>
    </location>
</feature>
<proteinExistence type="predicted"/>
<keyword evidence="3" id="KW-1185">Reference proteome</keyword>
<evidence type="ECO:0000313" key="3">
    <source>
        <dbReference type="Proteomes" id="UP000314294"/>
    </source>
</evidence>
<sequence>MGRGVKGKWEKVEEMQPAARDEQEQQEEDGSLSCRLTGHAPAAHRRCCRPPRRNSNAHGAA</sequence>
<dbReference type="Proteomes" id="UP000314294">
    <property type="component" value="Unassembled WGS sequence"/>
</dbReference>
<evidence type="ECO:0000256" key="1">
    <source>
        <dbReference type="SAM" id="MobiDB-lite"/>
    </source>
</evidence>
<name>A0A4Z2HM24_9TELE</name>
<dbReference type="AlphaFoldDB" id="A0A4Z2HM24"/>
<gene>
    <name evidence="2" type="ORF">EYF80_023994</name>
</gene>
<protein>
    <submittedName>
        <fullName evidence="2">Uncharacterized protein</fullName>
    </submittedName>
</protein>
<accession>A0A4Z2HM24</accession>
<dbReference type="EMBL" id="SRLO01000229">
    <property type="protein sequence ID" value="TNN65842.1"/>
    <property type="molecule type" value="Genomic_DNA"/>
</dbReference>
<comment type="caution">
    <text evidence="2">The sequence shown here is derived from an EMBL/GenBank/DDBJ whole genome shotgun (WGS) entry which is preliminary data.</text>
</comment>
<feature type="region of interest" description="Disordered" evidence="1">
    <location>
        <begin position="1"/>
        <end position="61"/>
    </location>
</feature>
<organism evidence="2 3">
    <name type="scientific">Liparis tanakae</name>
    <name type="common">Tanaka's snailfish</name>
    <dbReference type="NCBI Taxonomy" id="230148"/>
    <lineage>
        <taxon>Eukaryota</taxon>
        <taxon>Metazoa</taxon>
        <taxon>Chordata</taxon>
        <taxon>Craniata</taxon>
        <taxon>Vertebrata</taxon>
        <taxon>Euteleostomi</taxon>
        <taxon>Actinopterygii</taxon>
        <taxon>Neopterygii</taxon>
        <taxon>Teleostei</taxon>
        <taxon>Neoteleostei</taxon>
        <taxon>Acanthomorphata</taxon>
        <taxon>Eupercaria</taxon>
        <taxon>Perciformes</taxon>
        <taxon>Cottioidei</taxon>
        <taxon>Cottales</taxon>
        <taxon>Liparidae</taxon>
        <taxon>Liparis</taxon>
    </lineage>
</organism>
<feature type="compositionally biased region" description="Basic residues" evidence="1">
    <location>
        <begin position="42"/>
        <end position="52"/>
    </location>
</feature>
<reference evidence="2 3" key="1">
    <citation type="submission" date="2019-03" db="EMBL/GenBank/DDBJ databases">
        <title>First draft genome of Liparis tanakae, snailfish: a comprehensive survey of snailfish specific genes.</title>
        <authorList>
            <person name="Kim W."/>
            <person name="Song I."/>
            <person name="Jeong J.-H."/>
            <person name="Kim D."/>
            <person name="Kim S."/>
            <person name="Ryu S."/>
            <person name="Song J.Y."/>
            <person name="Lee S.K."/>
        </authorList>
    </citation>
    <scope>NUCLEOTIDE SEQUENCE [LARGE SCALE GENOMIC DNA]</scope>
    <source>
        <tissue evidence="2">Muscle</tissue>
    </source>
</reference>